<comment type="caution">
    <text evidence="2">The sequence shown here is derived from an EMBL/GenBank/DDBJ whole genome shotgun (WGS) entry which is preliminary data.</text>
</comment>
<gene>
    <name evidence="2" type="ORF">N7468_005754</name>
</gene>
<sequence>MSGVPLDSKPMLPPRRAATADVSAPTMEVERQRLERAPPVPRKPISLSSQGSKPASISGRQTNATSPGVDLLVLSNLTPQQAQAPPLLICLATLQMNRSSGNPSFHSDPPIHHLLFSRLMDYQFMLQNTIETNFNL</sequence>
<organism evidence="2 3">
    <name type="scientific">Penicillium chermesinum</name>
    <dbReference type="NCBI Taxonomy" id="63820"/>
    <lineage>
        <taxon>Eukaryota</taxon>
        <taxon>Fungi</taxon>
        <taxon>Dikarya</taxon>
        <taxon>Ascomycota</taxon>
        <taxon>Pezizomycotina</taxon>
        <taxon>Eurotiomycetes</taxon>
        <taxon>Eurotiomycetidae</taxon>
        <taxon>Eurotiales</taxon>
        <taxon>Aspergillaceae</taxon>
        <taxon>Penicillium</taxon>
    </lineage>
</organism>
<dbReference type="RefSeq" id="XP_058330790.1">
    <property type="nucleotide sequence ID" value="XM_058475050.1"/>
</dbReference>
<evidence type="ECO:0000256" key="1">
    <source>
        <dbReference type="SAM" id="MobiDB-lite"/>
    </source>
</evidence>
<accession>A0A9W9P2G3</accession>
<feature type="compositionally biased region" description="Polar residues" evidence="1">
    <location>
        <begin position="46"/>
        <end position="65"/>
    </location>
</feature>
<feature type="region of interest" description="Disordered" evidence="1">
    <location>
        <begin position="1"/>
        <end position="65"/>
    </location>
</feature>
<dbReference type="EMBL" id="JAPQKS010000004">
    <property type="protein sequence ID" value="KAJ5232798.1"/>
    <property type="molecule type" value="Genomic_DNA"/>
</dbReference>
<dbReference type="AlphaFoldDB" id="A0A9W9P2G3"/>
<keyword evidence="3" id="KW-1185">Reference proteome</keyword>
<evidence type="ECO:0000313" key="3">
    <source>
        <dbReference type="Proteomes" id="UP001150941"/>
    </source>
</evidence>
<dbReference type="Proteomes" id="UP001150941">
    <property type="component" value="Unassembled WGS sequence"/>
</dbReference>
<proteinExistence type="predicted"/>
<evidence type="ECO:0000313" key="2">
    <source>
        <dbReference type="EMBL" id="KAJ5232798.1"/>
    </source>
</evidence>
<reference evidence="2" key="1">
    <citation type="submission" date="2022-11" db="EMBL/GenBank/DDBJ databases">
        <authorList>
            <person name="Petersen C."/>
        </authorList>
    </citation>
    <scope>NUCLEOTIDE SEQUENCE</scope>
    <source>
        <strain evidence="2">IBT 19713</strain>
    </source>
</reference>
<protein>
    <submittedName>
        <fullName evidence="2">Uncharacterized protein</fullName>
    </submittedName>
</protein>
<reference evidence="2" key="2">
    <citation type="journal article" date="2023" name="IMA Fungus">
        <title>Comparative genomic study of the Penicillium genus elucidates a diverse pangenome and 15 lateral gene transfer events.</title>
        <authorList>
            <person name="Petersen C."/>
            <person name="Sorensen T."/>
            <person name="Nielsen M.R."/>
            <person name="Sondergaard T.E."/>
            <person name="Sorensen J.L."/>
            <person name="Fitzpatrick D.A."/>
            <person name="Frisvad J.C."/>
            <person name="Nielsen K.L."/>
        </authorList>
    </citation>
    <scope>NUCLEOTIDE SEQUENCE</scope>
    <source>
        <strain evidence="2">IBT 19713</strain>
    </source>
</reference>
<name>A0A9W9P2G3_9EURO</name>
<dbReference type="GeneID" id="83202353"/>